<evidence type="ECO:0000259" key="2">
    <source>
        <dbReference type="PROSITE" id="PS51253"/>
    </source>
</evidence>
<dbReference type="RefSeq" id="XP_029657981.1">
    <property type="nucleotide sequence ID" value="XM_029802121.1"/>
</dbReference>
<dbReference type="KEGG" id="osn:115232295"/>
<protein>
    <submittedName>
        <fullName evidence="4">Major centromere autoantigen B-like</fullName>
    </submittedName>
</protein>
<evidence type="ECO:0000313" key="3">
    <source>
        <dbReference type="Proteomes" id="UP000515154"/>
    </source>
</evidence>
<dbReference type="PROSITE" id="PS51253">
    <property type="entry name" value="HTH_CENPB"/>
    <property type="match status" value="1"/>
</dbReference>
<organism evidence="3 4">
    <name type="scientific">Octopus sinensis</name>
    <name type="common">East Asian common octopus</name>
    <dbReference type="NCBI Taxonomy" id="2607531"/>
    <lineage>
        <taxon>Eukaryota</taxon>
        <taxon>Metazoa</taxon>
        <taxon>Spiralia</taxon>
        <taxon>Lophotrochozoa</taxon>
        <taxon>Mollusca</taxon>
        <taxon>Cephalopoda</taxon>
        <taxon>Coleoidea</taxon>
        <taxon>Octopodiformes</taxon>
        <taxon>Octopoda</taxon>
        <taxon>Incirrata</taxon>
        <taxon>Octopodidae</taxon>
        <taxon>Octopus</taxon>
    </lineage>
</organism>
<proteinExistence type="predicted"/>
<dbReference type="Proteomes" id="UP000515154">
    <property type="component" value="Unplaced"/>
</dbReference>
<evidence type="ECO:0000313" key="4">
    <source>
        <dbReference type="RefSeq" id="XP_029657981.1"/>
    </source>
</evidence>
<dbReference type="SUPFAM" id="SSF46689">
    <property type="entry name" value="Homeodomain-like"/>
    <property type="match status" value="1"/>
</dbReference>
<sequence>MRKCSRLSYDQKREIINYLIDNSSLSLRRVSEIFSSRFKKSISRRAINDLKLNKQKILGINPIYGRSSRFSKLRYSAIDSEIIAWIDYMESIGVCLNDEIILSKATEIAALNGLFEFKASKGWLEKFKKRHNVKLRIFHGELGSKTSKTKSKTLKNYPF</sequence>
<dbReference type="PANTHER" id="PTHR19303:SF73">
    <property type="entry name" value="PROTEIN PDC2"/>
    <property type="match status" value="1"/>
</dbReference>
<dbReference type="Gene3D" id="1.10.10.60">
    <property type="entry name" value="Homeodomain-like"/>
    <property type="match status" value="2"/>
</dbReference>
<dbReference type="InterPro" id="IPR009057">
    <property type="entry name" value="Homeodomain-like_sf"/>
</dbReference>
<dbReference type="AlphaFoldDB" id="A0A6P7UAK2"/>
<name>A0A6P7UAK2_9MOLL</name>
<dbReference type="SMART" id="SM00674">
    <property type="entry name" value="CENPB"/>
    <property type="match status" value="1"/>
</dbReference>
<keyword evidence="1" id="KW-0238">DNA-binding</keyword>
<dbReference type="GO" id="GO:0003677">
    <property type="term" value="F:DNA binding"/>
    <property type="evidence" value="ECO:0007669"/>
    <property type="project" value="UniProtKB-KW"/>
</dbReference>
<dbReference type="PANTHER" id="PTHR19303">
    <property type="entry name" value="TRANSPOSON"/>
    <property type="match status" value="1"/>
</dbReference>
<feature type="domain" description="HTH CENPB-type" evidence="2">
    <location>
        <begin position="66"/>
        <end position="137"/>
    </location>
</feature>
<reference evidence="4" key="1">
    <citation type="submission" date="2025-08" db="UniProtKB">
        <authorList>
            <consortium name="RefSeq"/>
        </authorList>
    </citation>
    <scope>IDENTIFICATION</scope>
</reference>
<gene>
    <name evidence="4" type="primary">LOC115232295</name>
</gene>
<dbReference type="InterPro" id="IPR050863">
    <property type="entry name" value="CenT-Element_Derived"/>
</dbReference>
<keyword evidence="3" id="KW-1185">Reference proteome</keyword>
<accession>A0A6P7UAK2</accession>
<dbReference type="GO" id="GO:0005634">
    <property type="term" value="C:nucleus"/>
    <property type="evidence" value="ECO:0007669"/>
    <property type="project" value="TreeGrafter"/>
</dbReference>
<dbReference type="Pfam" id="PF03221">
    <property type="entry name" value="HTH_Tnp_Tc5"/>
    <property type="match status" value="1"/>
</dbReference>
<evidence type="ECO:0000256" key="1">
    <source>
        <dbReference type="ARBA" id="ARBA00023125"/>
    </source>
</evidence>
<dbReference type="InterPro" id="IPR006600">
    <property type="entry name" value="HTH_CenpB_DNA-bd_dom"/>
</dbReference>